<organism evidence="2 3">
    <name type="scientific">Hanseniaspora valbyensis NRRL Y-1626</name>
    <dbReference type="NCBI Taxonomy" id="766949"/>
    <lineage>
        <taxon>Eukaryota</taxon>
        <taxon>Fungi</taxon>
        <taxon>Dikarya</taxon>
        <taxon>Ascomycota</taxon>
        <taxon>Saccharomycotina</taxon>
        <taxon>Saccharomycetes</taxon>
        <taxon>Saccharomycodales</taxon>
        <taxon>Saccharomycodaceae</taxon>
        <taxon>Hanseniaspora</taxon>
    </lineage>
</organism>
<reference evidence="3" key="1">
    <citation type="journal article" date="2016" name="Proc. Natl. Acad. Sci. U.S.A.">
        <title>Comparative genomics of biotechnologically important yeasts.</title>
        <authorList>
            <person name="Riley R."/>
            <person name="Haridas S."/>
            <person name="Wolfe K.H."/>
            <person name="Lopes M.R."/>
            <person name="Hittinger C.T."/>
            <person name="Goeker M."/>
            <person name="Salamov A.A."/>
            <person name="Wisecaver J.H."/>
            <person name="Long T.M."/>
            <person name="Calvey C.H."/>
            <person name="Aerts A.L."/>
            <person name="Barry K.W."/>
            <person name="Choi C."/>
            <person name="Clum A."/>
            <person name="Coughlan A.Y."/>
            <person name="Deshpande S."/>
            <person name="Douglass A.P."/>
            <person name="Hanson S.J."/>
            <person name="Klenk H.-P."/>
            <person name="LaButti K.M."/>
            <person name="Lapidus A."/>
            <person name="Lindquist E.A."/>
            <person name="Lipzen A.M."/>
            <person name="Meier-Kolthoff J.P."/>
            <person name="Ohm R.A."/>
            <person name="Otillar R.P."/>
            <person name="Pangilinan J.L."/>
            <person name="Peng Y."/>
            <person name="Rokas A."/>
            <person name="Rosa C.A."/>
            <person name="Scheuner C."/>
            <person name="Sibirny A.A."/>
            <person name="Slot J.C."/>
            <person name="Stielow J.B."/>
            <person name="Sun H."/>
            <person name="Kurtzman C.P."/>
            <person name="Blackwell M."/>
            <person name="Grigoriev I.V."/>
            <person name="Jeffries T.W."/>
        </authorList>
    </citation>
    <scope>NUCLEOTIDE SEQUENCE [LARGE SCALE GENOMIC DNA]</scope>
    <source>
        <strain evidence="3">NRRL Y-1626</strain>
    </source>
</reference>
<dbReference type="SUPFAM" id="SSF82657">
    <property type="entry name" value="BolA-like"/>
    <property type="match status" value="1"/>
</dbReference>
<sequence>MSQAQLTPQVLDSIIKNNLGKDYYQTIILDVSNGCGLNFECVVISDIFQGKNRLNRCRLINTILKKELEVIHAFSCKCFTIEEWSNQRA</sequence>
<proteinExistence type="inferred from homology"/>
<dbReference type="Proteomes" id="UP000092321">
    <property type="component" value="Unassembled WGS sequence"/>
</dbReference>
<dbReference type="GO" id="GO:0005634">
    <property type="term" value="C:nucleus"/>
    <property type="evidence" value="ECO:0007669"/>
    <property type="project" value="TreeGrafter"/>
</dbReference>
<keyword evidence="3" id="KW-1185">Reference proteome</keyword>
<dbReference type="InterPro" id="IPR036065">
    <property type="entry name" value="BolA-like_sf"/>
</dbReference>
<dbReference type="GO" id="GO:0005829">
    <property type="term" value="C:cytosol"/>
    <property type="evidence" value="ECO:0007669"/>
    <property type="project" value="TreeGrafter"/>
</dbReference>
<dbReference type="GO" id="GO:0051537">
    <property type="term" value="F:2 iron, 2 sulfur cluster binding"/>
    <property type="evidence" value="ECO:0007669"/>
    <property type="project" value="InterPro"/>
</dbReference>
<dbReference type="InterPro" id="IPR002634">
    <property type="entry name" value="BolA"/>
</dbReference>
<evidence type="ECO:0000313" key="3">
    <source>
        <dbReference type="Proteomes" id="UP000092321"/>
    </source>
</evidence>
<gene>
    <name evidence="2" type="ORF">HANVADRAFT_52283</name>
</gene>
<name>A0A1B7TFM5_9ASCO</name>
<dbReference type="PIRSF" id="PIRSF003113">
    <property type="entry name" value="BolA"/>
    <property type="match status" value="1"/>
</dbReference>
<dbReference type="GO" id="GO:0051604">
    <property type="term" value="P:protein maturation"/>
    <property type="evidence" value="ECO:0007669"/>
    <property type="project" value="InterPro"/>
</dbReference>
<comment type="similarity">
    <text evidence="1">Belongs to the BolA/IbaG family.</text>
</comment>
<protein>
    <submittedName>
        <fullName evidence="2">Bola-like protein</fullName>
    </submittedName>
</protein>
<dbReference type="PANTHER" id="PTHR12735:SF27">
    <property type="entry name" value="BOLA-LIKE PROTEIN 2"/>
    <property type="match status" value="1"/>
</dbReference>
<comment type="caution">
    <text evidence="2">The sequence shown here is derived from an EMBL/GenBank/DDBJ whole genome shotgun (WGS) entry which is preliminary data.</text>
</comment>
<dbReference type="Gene3D" id="3.10.20.90">
    <property type="entry name" value="Phosphatidylinositol 3-kinase Catalytic Subunit, Chain A, domain 1"/>
    <property type="match status" value="1"/>
</dbReference>
<dbReference type="OrthoDB" id="4983at2759"/>
<dbReference type="AlphaFoldDB" id="A0A1B7TFM5"/>
<dbReference type="GO" id="GO:0006879">
    <property type="term" value="P:intracellular iron ion homeostasis"/>
    <property type="evidence" value="ECO:0007669"/>
    <property type="project" value="InterPro"/>
</dbReference>
<evidence type="ECO:0000256" key="1">
    <source>
        <dbReference type="RuleBase" id="RU003860"/>
    </source>
</evidence>
<dbReference type="EMBL" id="LXPE01000008">
    <property type="protein sequence ID" value="OBA27552.1"/>
    <property type="molecule type" value="Genomic_DNA"/>
</dbReference>
<accession>A0A1B7TFM5</accession>
<dbReference type="InterPro" id="IPR045115">
    <property type="entry name" value="BOL2"/>
</dbReference>
<dbReference type="PANTHER" id="PTHR12735">
    <property type="entry name" value="BOLA-LIKE PROTEIN-RELATED"/>
    <property type="match status" value="1"/>
</dbReference>
<evidence type="ECO:0000313" key="2">
    <source>
        <dbReference type="EMBL" id="OBA27552.1"/>
    </source>
</evidence>
<dbReference type="Pfam" id="PF01722">
    <property type="entry name" value="BolA"/>
    <property type="match status" value="1"/>
</dbReference>